<keyword evidence="1" id="KW-0812">Transmembrane</keyword>
<sequence>MKSFIIKITEHLQNETTQDGLRNIFRDILTGTTLMSVLAASATWLLKECNILAWLTLPLTLLLLFLIFFWGHYSIQTAVNKIMPSKSKISSLCVMLFVSAFQLSILFSIIRIISSQ</sequence>
<dbReference type="AlphaFoldDB" id="A0A3V2NZ94"/>
<feature type="transmembrane region" description="Helical" evidence="1">
    <location>
        <begin position="28"/>
        <end position="45"/>
    </location>
</feature>
<keyword evidence="1" id="KW-0472">Membrane</keyword>
<feature type="transmembrane region" description="Helical" evidence="1">
    <location>
        <begin position="51"/>
        <end position="71"/>
    </location>
</feature>
<evidence type="ECO:0000256" key="1">
    <source>
        <dbReference type="SAM" id="Phobius"/>
    </source>
</evidence>
<accession>A0A3V2NZ94</accession>
<organism evidence="2">
    <name type="scientific">Salmonella enterica I</name>
    <dbReference type="NCBI Taxonomy" id="59201"/>
    <lineage>
        <taxon>Bacteria</taxon>
        <taxon>Pseudomonadati</taxon>
        <taxon>Pseudomonadota</taxon>
        <taxon>Gammaproteobacteria</taxon>
        <taxon>Enterobacterales</taxon>
        <taxon>Enterobacteriaceae</taxon>
        <taxon>Salmonella</taxon>
    </lineage>
</organism>
<gene>
    <name evidence="2" type="ORF">DSF98_21770</name>
</gene>
<feature type="transmembrane region" description="Helical" evidence="1">
    <location>
        <begin position="92"/>
        <end position="113"/>
    </location>
</feature>
<evidence type="ECO:0000313" key="2">
    <source>
        <dbReference type="EMBL" id="EAA7255269.1"/>
    </source>
</evidence>
<comment type="caution">
    <text evidence="2">The sequence shown here is derived from an EMBL/GenBank/DDBJ whole genome shotgun (WGS) entry which is preliminary data.</text>
</comment>
<keyword evidence="1" id="KW-1133">Transmembrane helix</keyword>
<reference evidence="2" key="1">
    <citation type="submission" date="2018-07" db="EMBL/GenBank/DDBJ databases">
        <authorList>
            <person name="Ashton P.M."/>
            <person name="Dallman T."/>
            <person name="Nair S."/>
            <person name="De Pinna E."/>
            <person name="Peters T."/>
            <person name="Grant K."/>
        </authorList>
    </citation>
    <scope>NUCLEOTIDE SEQUENCE [LARGE SCALE GENOMIC DNA]</scope>
    <source>
        <strain evidence="2">440016</strain>
    </source>
</reference>
<proteinExistence type="predicted"/>
<name>A0A3V2NZ94_SALET</name>
<dbReference type="EMBL" id="AAACIV010000026">
    <property type="protein sequence ID" value="EAA7255269.1"/>
    <property type="molecule type" value="Genomic_DNA"/>
</dbReference>
<dbReference type="Proteomes" id="UP000839682">
    <property type="component" value="Unassembled WGS sequence"/>
</dbReference>
<protein>
    <submittedName>
        <fullName evidence="2">Uncharacterized protein</fullName>
    </submittedName>
</protein>